<gene>
    <name evidence="1" type="ORF">S12H4_21002</name>
</gene>
<comment type="caution">
    <text evidence="1">The sequence shown here is derived from an EMBL/GenBank/DDBJ whole genome shotgun (WGS) entry which is preliminary data.</text>
</comment>
<proteinExistence type="predicted"/>
<reference evidence="1" key="1">
    <citation type="journal article" date="2014" name="Front. Microbiol.">
        <title>High frequency of phylogenetically diverse reductive dehalogenase-homologous genes in deep subseafloor sedimentary metagenomes.</title>
        <authorList>
            <person name="Kawai M."/>
            <person name="Futagami T."/>
            <person name="Toyoda A."/>
            <person name="Takaki Y."/>
            <person name="Nishi S."/>
            <person name="Hori S."/>
            <person name="Arai W."/>
            <person name="Tsubouchi T."/>
            <person name="Morono Y."/>
            <person name="Uchiyama I."/>
            <person name="Ito T."/>
            <person name="Fujiyama A."/>
            <person name="Inagaki F."/>
            <person name="Takami H."/>
        </authorList>
    </citation>
    <scope>NUCLEOTIDE SEQUENCE</scope>
    <source>
        <strain evidence="1">Expedition CK06-06</strain>
    </source>
</reference>
<accession>X1TIK7</accession>
<evidence type="ECO:0000313" key="1">
    <source>
        <dbReference type="EMBL" id="GAI79874.1"/>
    </source>
</evidence>
<dbReference type="AlphaFoldDB" id="X1TIK7"/>
<organism evidence="1">
    <name type="scientific">marine sediment metagenome</name>
    <dbReference type="NCBI Taxonomy" id="412755"/>
    <lineage>
        <taxon>unclassified sequences</taxon>
        <taxon>metagenomes</taxon>
        <taxon>ecological metagenomes</taxon>
    </lineage>
</organism>
<protein>
    <submittedName>
        <fullName evidence="1">Uncharacterized protein</fullName>
    </submittedName>
</protein>
<name>X1TIK7_9ZZZZ</name>
<dbReference type="EMBL" id="BARW01010734">
    <property type="protein sequence ID" value="GAI79874.1"/>
    <property type="molecule type" value="Genomic_DNA"/>
</dbReference>
<sequence length="149" mass="16542">MLSEYMGMETLGKLAEFEPIKFQLFPEVGSTENPDGALYNPSLSNVNRVIEKATGGMLEILGAFGYKIHWDRLFNNPDKLPLITTYDGMITTSTRSGSGLIEKTVNGILFDDELKNLHSCGINTVVCLPAGTYLQMTWIRHGATYTIME</sequence>